<dbReference type="KEGG" id="buu:WS70_13205"/>
<dbReference type="InterPro" id="IPR012675">
    <property type="entry name" value="Beta-grasp_dom_sf"/>
</dbReference>
<accession>A0A1B4FG42</accession>
<evidence type="ECO:0000256" key="5">
    <source>
        <dbReference type="ARBA" id="ARBA00023004"/>
    </source>
</evidence>
<dbReference type="CDD" id="cd06185">
    <property type="entry name" value="PDR_like"/>
    <property type="match status" value="1"/>
</dbReference>
<dbReference type="InterPro" id="IPR050415">
    <property type="entry name" value="MRET"/>
</dbReference>
<dbReference type="RefSeq" id="WP_059597493.1">
    <property type="nucleotide sequence ID" value="NZ_CP013386.1"/>
</dbReference>
<evidence type="ECO:0000259" key="8">
    <source>
        <dbReference type="PROSITE" id="PS51384"/>
    </source>
</evidence>
<name>A0A1B4FG42_9BURK</name>
<dbReference type="Gene3D" id="2.40.30.10">
    <property type="entry name" value="Translation factors"/>
    <property type="match status" value="1"/>
</dbReference>
<dbReference type="InterPro" id="IPR039261">
    <property type="entry name" value="FNR_nucleotide-bd"/>
</dbReference>
<feature type="domain" description="FAD-binding FR-type" evidence="8">
    <location>
        <begin position="4"/>
        <end position="106"/>
    </location>
</feature>
<dbReference type="CDD" id="cd00207">
    <property type="entry name" value="fer2"/>
    <property type="match status" value="1"/>
</dbReference>
<dbReference type="PRINTS" id="PR00409">
    <property type="entry name" value="PHDIOXRDTASE"/>
</dbReference>
<evidence type="ECO:0000256" key="3">
    <source>
        <dbReference type="ARBA" id="ARBA00022723"/>
    </source>
</evidence>
<evidence type="ECO:0000256" key="4">
    <source>
        <dbReference type="ARBA" id="ARBA00023002"/>
    </source>
</evidence>
<evidence type="ECO:0000313" key="9">
    <source>
        <dbReference type="EMBL" id="AOJ02668.1"/>
    </source>
</evidence>
<dbReference type="GO" id="GO:0046872">
    <property type="term" value="F:metal ion binding"/>
    <property type="evidence" value="ECO:0007669"/>
    <property type="project" value="UniProtKB-KW"/>
</dbReference>
<dbReference type="Pfam" id="PF00111">
    <property type="entry name" value="Fer2"/>
    <property type="match status" value="1"/>
</dbReference>
<dbReference type="GO" id="GO:0051537">
    <property type="term" value="F:2 iron, 2 sulfur cluster binding"/>
    <property type="evidence" value="ECO:0007669"/>
    <property type="project" value="UniProtKB-KW"/>
</dbReference>
<sequence>MSNPELLNARIRTLRYEAEGVVSVELVPVSGSSFPAFSAGAHVDLHLPNGLTRSYSLLNSPTESNRYVLGILSDRQSRGGSRYVHENFRCGMTLPVGKPRNNFALDETAESSVLVAGGIGITPILCMYRHLRGEGKIVRLVYCARSRAQAAFLDELAALGGSVDLYFDDEHGGKPFDLVAFLLTQPKHVHAYCCGPSVMLTAFEAACEGAGIVNVHIERFAAETNVIQAPSASYTVELAKSSRALEVPVDKSLLDTLLEAGIDVDYSCREGICGACETRVLEGCPDHRDSVLSTAEKTGNKTMMVCVSGAKCGKLILDL</sequence>
<dbReference type="SUPFAM" id="SSF63380">
    <property type="entry name" value="Riboflavin synthase domain-like"/>
    <property type="match status" value="1"/>
</dbReference>
<protein>
    <submittedName>
        <fullName evidence="9">Ferredoxin</fullName>
    </submittedName>
</protein>
<feature type="domain" description="2Fe-2S ferredoxin-type" evidence="7">
    <location>
        <begin position="234"/>
        <end position="319"/>
    </location>
</feature>
<dbReference type="AlphaFoldDB" id="A0A1B4FG42"/>
<dbReference type="InterPro" id="IPR017938">
    <property type="entry name" value="Riboflavin_synthase-like_b-brl"/>
</dbReference>
<dbReference type="EMBL" id="CP013386">
    <property type="protein sequence ID" value="AOJ02668.1"/>
    <property type="molecule type" value="Genomic_DNA"/>
</dbReference>
<dbReference type="InterPro" id="IPR017927">
    <property type="entry name" value="FAD-bd_FR_type"/>
</dbReference>
<dbReference type="Gene3D" id="3.40.50.80">
    <property type="entry name" value="Nucleotide-binding domain of ferredoxin-NADP reductase (FNR) module"/>
    <property type="match status" value="1"/>
</dbReference>
<dbReference type="Proteomes" id="UP000062519">
    <property type="component" value="Chromosome 1"/>
</dbReference>
<keyword evidence="10" id="KW-1185">Reference proteome</keyword>
<dbReference type="Gene3D" id="3.10.20.30">
    <property type="match status" value="1"/>
</dbReference>
<keyword evidence="2" id="KW-0001">2Fe-2S</keyword>
<dbReference type="PROSITE" id="PS00197">
    <property type="entry name" value="2FE2S_FER_1"/>
    <property type="match status" value="1"/>
</dbReference>
<dbReference type="InterPro" id="IPR001041">
    <property type="entry name" value="2Fe-2S_ferredoxin-type"/>
</dbReference>
<evidence type="ECO:0000256" key="1">
    <source>
        <dbReference type="ARBA" id="ARBA00022630"/>
    </source>
</evidence>
<dbReference type="SUPFAM" id="SSF54292">
    <property type="entry name" value="2Fe-2S ferredoxin-like"/>
    <property type="match status" value="1"/>
</dbReference>
<dbReference type="PROSITE" id="PS51085">
    <property type="entry name" value="2FE2S_FER_2"/>
    <property type="match status" value="1"/>
</dbReference>
<keyword evidence="3" id="KW-0479">Metal-binding</keyword>
<evidence type="ECO:0000259" key="7">
    <source>
        <dbReference type="PROSITE" id="PS51085"/>
    </source>
</evidence>
<evidence type="ECO:0000256" key="6">
    <source>
        <dbReference type="ARBA" id="ARBA00023014"/>
    </source>
</evidence>
<dbReference type="InterPro" id="IPR006058">
    <property type="entry name" value="2Fe2S_fd_BS"/>
</dbReference>
<keyword evidence="1" id="KW-0285">Flavoprotein</keyword>
<dbReference type="SUPFAM" id="SSF52343">
    <property type="entry name" value="Ferredoxin reductase-like, C-terminal NADP-linked domain"/>
    <property type="match status" value="1"/>
</dbReference>
<evidence type="ECO:0000256" key="2">
    <source>
        <dbReference type="ARBA" id="ARBA00022714"/>
    </source>
</evidence>
<keyword evidence="5" id="KW-0408">Iron</keyword>
<evidence type="ECO:0000313" key="10">
    <source>
        <dbReference type="Proteomes" id="UP000062519"/>
    </source>
</evidence>
<keyword evidence="4" id="KW-0560">Oxidoreductase</keyword>
<dbReference type="InterPro" id="IPR036010">
    <property type="entry name" value="2Fe-2S_ferredoxin-like_sf"/>
</dbReference>
<reference evidence="9 10" key="1">
    <citation type="submission" date="2015-12" db="EMBL/GenBank/DDBJ databases">
        <title>Diversity of Burkholderia near neighbor genomes.</title>
        <authorList>
            <person name="Sahl J."/>
            <person name="Wagner D."/>
            <person name="Keim P."/>
        </authorList>
    </citation>
    <scope>NUCLEOTIDE SEQUENCE [LARGE SCALE GENOMIC DNA]</scope>
    <source>
        <strain evidence="9 10">BDU6</strain>
    </source>
</reference>
<dbReference type="PANTHER" id="PTHR47354">
    <property type="entry name" value="NADH OXIDOREDUCTASE HCR"/>
    <property type="match status" value="1"/>
</dbReference>
<dbReference type="PROSITE" id="PS51384">
    <property type="entry name" value="FAD_FR"/>
    <property type="match status" value="1"/>
</dbReference>
<dbReference type="GO" id="GO:0016491">
    <property type="term" value="F:oxidoreductase activity"/>
    <property type="evidence" value="ECO:0007669"/>
    <property type="project" value="UniProtKB-KW"/>
</dbReference>
<keyword evidence="6" id="KW-0411">Iron-sulfur</keyword>
<gene>
    <name evidence="9" type="ORF">WS70_13205</name>
</gene>
<dbReference type="PANTHER" id="PTHR47354:SF1">
    <property type="entry name" value="CARNITINE MONOOXYGENASE REDUCTASE SUBUNIT"/>
    <property type="match status" value="1"/>
</dbReference>
<organism evidence="9 10">
    <name type="scientific">Burkholderia mayonis</name>
    <dbReference type="NCBI Taxonomy" id="1385591"/>
    <lineage>
        <taxon>Bacteria</taxon>
        <taxon>Pseudomonadati</taxon>
        <taxon>Pseudomonadota</taxon>
        <taxon>Betaproteobacteria</taxon>
        <taxon>Burkholderiales</taxon>
        <taxon>Burkholderiaceae</taxon>
        <taxon>Burkholderia</taxon>
        <taxon>pseudomallei group</taxon>
    </lineage>
</organism>
<proteinExistence type="predicted"/>